<keyword evidence="5 6" id="KW-0472">Membrane</keyword>
<evidence type="ECO:0000313" key="7">
    <source>
        <dbReference type="EMBL" id="ADL50661.1"/>
    </source>
</evidence>
<dbReference type="eggNOG" id="COG2244">
    <property type="taxonomic scope" value="Bacteria"/>
</dbReference>
<evidence type="ECO:0000313" key="8">
    <source>
        <dbReference type="Proteomes" id="UP000002730"/>
    </source>
</evidence>
<evidence type="ECO:0000256" key="1">
    <source>
        <dbReference type="ARBA" id="ARBA00004651"/>
    </source>
</evidence>
<dbReference type="OrthoDB" id="8609648at2"/>
<keyword evidence="3 6" id="KW-0812">Transmembrane</keyword>
<comment type="subcellular location">
    <subcellularLocation>
        <location evidence="1">Cell membrane</location>
        <topology evidence="1">Multi-pass membrane protein</topology>
    </subcellularLocation>
</comment>
<feature type="transmembrane region" description="Helical" evidence="6">
    <location>
        <begin position="303"/>
        <end position="323"/>
    </location>
</feature>
<dbReference type="Proteomes" id="UP000002730">
    <property type="component" value="Chromosome"/>
</dbReference>
<name>D9ST45_CLOC7</name>
<feature type="transmembrane region" description="Helical" evidence="6">
    <location>
        <begin position="119"/>
        <end position="139"/>
    </location>
</feature>
<keyword evidence="8" id="KW-1185">Reference proteome</keyword>
<accession>D9ST45</accession>
<dbReference type="PANTHER" id="PTHR30250">
    <property type="entry name" value="PST FAMILY PREDICTED COLANIC ACID TRANSPORTER"/>
    <property type="match status" value="1"/>
</dbReference>
<dbReference type="STRING" id="573061.Clocel_0891"/>
<evidence type="ECO:0000256" key="3">
    <source>
        <dbReference type="ARBA" id="ARBA00022692"/>
    </source>
</evidence>
<keyword evidence="2" id="KW-1003">Cell membrane</keyword>
<proteinExistence type="predicted"/>
<feature type="transmembrane region" description="Helical" evidence="6">
    <location>
        <begin position="7"/>
        <end position="27"/>
    </location>
</feature>
<organism evidence="7 8">
    <name type="scientific">Clostridium cellulovorans (strain ATCC 35296 / DSM 3052 / OCM 3 / 743B)</name>
    <dbReference type="NCBI Taxonomy" id="573061"/>
    <lineage>
        <taxon>Bacteria</taxon>
        <taxon>Bacillati</taxon>
        <taxon>Bacillota</taxon>
        <taxon>Clostridia</taxon>
        <taxon>Eubacteriales</taxon>
        <taxon>Clostridiaceae</taxon>
        <taxon>Clostridium</taxon>
    </lineage>
</organism>
<feature type="transmembrane region" description="Helical" evidence="6">
    <location>
        <begin position="343"/>
        <end position="367"/>
    </location>
</feature>
<evidence type="ECO:0000256" key="5">
    <source>
        <dbReference type="ARBA" id="ARBA00023136"/>
    </source>
</evidence>
<reference evidence="7 8" key="1">
    <citation type="submission" date="2010-08" db="EMBL/GenBank/DDBJ databases">
        <title>Complete sequence of Clostridium cellulovorans 743B.</title>
        <authorList>
            <consortium name="US DOE Joint Genome Institute"/>
            <person name="Lucas S."/>
            <person name="Copeland A."/>
            <person name="Lapidus A."/>
            <person name="Cheng J.-F."/>
            <person name="Bruce D."/>
            <person name="Goodwin L."/>
            <person name="Pitluck S."/>
            <person name="Chertkov O."/>
            <person name="Detter J.C."/>
            <person name="Han C."/>
            <person name="Tapia R."/>
            <person name="Land M."/>
            <person name="Hauser L."/>
            <person name="Chang Y.-J."/>
            <person name="Jeffries C."/>
            <person name="Kyrpides N."/>
            <person name="Ivanova N."/>
            <person name="Mikhailova N."/>
            <person name="Hemme C.L."/>
            <person name="Woyke T."/>
        </authorList>
    </citation>
    <scope>NUCLEOTIDE SEQUENCE [LARGE SCALE GENOMIC DNA]</scope>
    <source>
        <strain evidence="8">ATCC 35296 / DSM 3052 / OCM 3 / 743B</strain>
    </source>
</reference>
<gene>
    <name evidence="7" type="ordered locus">Clocel_0891</name>
</gene>
<dbReference type="GO" id="GO:0005886">
    <property type="term" value="C:plasma membrane"/>
    <property type="evidence" value="ECO:0007669"/>
    <property type="project" value="UniProtKB-SubCell"/>
</dbReference>
<dbReference type="InterPro" id="IPR050833">
    <property type="entry name" value="Poly_Biosynth_Transport"/>
</dbReference>
<dbReference type="HOGENOM" id="CLU_040766_0_0_9"/>
<feature type="transmembrane region" description="Helical" evidence="6">
    <location>
        <begin position="151"/>
        <end position="176"/>
    </location>
</feature>
<feature type="transmembrane region" description="Helical" evidence="6">
    <location>
        <begin position="263"/>
        <end position="282"/>
    </location>
</feature>
<evidence type="ECO:0000256" key="6">
    <source>
        <dbReference type="SAM" id="Phobius"/>
    </source>
</evidence>
<dbReference type="KEGG" id="ccb:Clocel_0891"/>
<feature type="transmembrane region" description="Helical" evidence="6">
    <location>
        <begin position="182"/>
        <end position="203"/>
    </location>
</feature>
<feature type="transmembrane region" description="Helical" evidence="6">
    <location>
        <begin position="236"/>
        <end position="257"/>
    </location>
</feature>
<dbReference type="PANTHER" id="PTHR30250:SF11">
    <property type="entry name" value="O-ANTIGEN TRANSPORTER-RELATED"/>
    <property type="match status" value="1"/>
</dbReference>
<protein>
    <submittedName>
        <fullName evidence="7">Polysaccharide transport protein, putative</fullName>
    </submittedName>
</protein>
<evidence type="ECO:0000256" key="4">
    <source>
        <dbReference type="ARBA" id="ARBA00022989"/>
    </source>
</evidence>
<feature type="transmembrane region" description="Helical" evidence="6">
    <location>
        <begin position="39"/>
        <end position="60"/>
    </location>
</feature>
<dbReference type="AlphaFoldDB" id="D9ST45"/>
<dbReference type="EMBL" id="CP002160">
    <property type="protein sequence ID" value="ADL50661.1"/>
    <property type="molecule type" value="Genomic_DNA"/>
</dbReference>
<feature type="transmembrane region" description="Helical" evidence="6">
    <location>
        <begin position="97"/>
        <end position="113"/>
    </location>
</feature>
<feature type="transmembrane region" description="Helical" evidence="6">
    <location>
        <begin position="427"/>
        <end position="447"/>
    </location>
</feature>
<feature type="transmembrane region" description="Helical" evidence="6">
    <location>
        <begin position="459"/>
        <end position="481"/>
    </location>
</feature>
<keyword evidence="4 6" id="KW-1133">Transmembrane helix</keyword>
<sequence length="503" mass="57353">MKGRRSFYNILLGLISLLITIFFNLIIPRLFILKLGSEVNGFMSSITQIFIYLMLLEAGVGEATIQALYKPLTVDDKESLNGILSATSRYYNKTGKFYLLTVVIISILYPIITKSQINSVTISLVILFTGVVGVINYFLQAKFKLLLIAEGKTYIITTANLVVNTLSNITKIVLLLLNFNILIIQISYFIISFLQMFLIWIYIKKHYKWIDLKVKPDYSAISQKNSVLVHQISGMVFYNTDVLILTFFCGFAVVSVYTMYNLIFQMISSVITNISSGVIFVLGSSYFEDKEKFLDLYNSFESYYMSIVFALSTISYILILPFMKLYTAGITDVNYIDTLLPTMFAILNLLSYVRMPGVYSINIAGHFKKTQYRSIFESVINIIVSLICVNFFGIYGVLIGSITALLYRTNDIILYTSKQIIKRNSLITYKKCFINIAILFIIVFLVSKFNLSIESYSEFLIIGSLLLITVIPLFFISMAALDIKSFNYCIGFSKKYLNKLRNK</sequence>
<evidence type="ECO:0000256" key="2">
    <source>
        <dbReference type="ARBA" id="ARBA00022475"/>
    </source>
</evidence>
<feature type="transmembrane region" description="Helical" evidence="6">
    <location>
        <begin position="379"/>
        <end position="407"/>
    </location>
</feature>